<proteinExistence type="predicted"/>
<dbReference type="Proteomes" id="UP000037035">
    <property type="component" value="Unassembled WGS sequence"/>
</dbReference>
<dbReference type="CDD" id="cd09276">
    <property type="entry name" value="Rnase_HI_RT_non_LTR"/>
    <property type="match status" value="1"/>
</dbReference>
<keyword evidence="2" id="KW-1185">Reference proteome</keyword>
<dbReference type="GO" id="GO:0003676">
    <property type="term" value="F:nucleic acid binding"/>
    <property type="evidence" value="ECO:0007669"/>
    <property type="project" value="InterPro"/>
</dbReference>
<dbReference type="InterPro" id="IPR012337">
    <property type="entry name" value="RNaseH-like_sf"/>
</dbReference>
<dbReference type="Gene3D" id="3.30.420.10">
    <property type="entry name" value="Ribonuclease H-like superfamily/Ribonuclease H"/>
    <property type="match status" value="1"/>
</dbReference>
<name>A0A0L6V423_9BASI</name>
<evidence type="ECO:0000313" key="2">
    <source>
        <dbReference type="Proteomes" id="UP000037035"/>
    </source>
</evidence>
<protein>
    <submittedName>
        <fullName evidence="1">Uncharacterized protein</fullName>
    </submittedName>
</protein>
<accession>A0A0L6V423</accession>
<comment type="caution">
    <text evidence="1">The sequence shown here is derived from an EMBL/GenBank/DDBJ whole genome shotgun (WGS) entry which is preliminary data.</text>
</comment>
<dbReference type="VEuPathDB" id="FungiDB:VP01_2665g1"/>
<dbReference type="OrthoDB" id="5419617at2759"/>
<reference evidence="1 2" key="1">
    <citation type="submission" date="2015-08" db="EMBL/GenBank/DDBJ databases">
        <title>Next Generation Sequencing and Analysis of the Genome of Puccinia sorghi L Schw, the Causal Agent of Maize Common Rust.</title>
        <authorList>
            <person name="Rochi L."/>
            <person name="Burguener G."/>
            <person name="Darino M."/>
            <person name="Turjanski A."/>
            <person name="Kreff E."/>
            <person name="Dieguez M.J."/>
            <person name="Sacco F."/>
        </authorList>
    </citation>
    <scope>NUCLEOTIDE SEQUENCE [LARGE SCALE GENOMIC DNA]</scope>
    <source>
        <strain evidence="1 2">RO10H11247</strain>
    </source>
</reference>
<gene>
    <name evidence="1" type="ORF">VP01_2665g1</name>
</gene>
<dbReference type="SUPFAM" id="SSF53098">
    <property type="entry name" value="Ribonuclease H-like"/>
    <property type="match status" value="1"/>
</dbReference>
<dbReference type="AlphaFoldDB" id="A0A0L6V423"/>
<dbReference type="InterPro" id="IPR036397">
    <property type="entry name" value="RNaseH_sf"/>
</dbReference>
<evidence type="ECO:0000313" key="1">
    <source>
        <dbReference type="EMBL" id="KNZ55479.1"/>
    </source>
</evidence>
<organism evidence="1 2">
    <name type="scientific">Puccinia sorghi</name>
    <dbReference type="NCBI Taxonomy" id="27349"/>
    <lineage>
        <taxon>Eukaryota</taxon>
        <taxon>Fungi</taxon>
        <taxon>Dikarya</taxon>
        <taxon>Basidiomycota</taxon>
        <taxon>Pucciniomycotina</taxon>
        <taxon>Pucciniomycetes</taxon>
        <taxon>Pucciniales</taxon>
        <taxon>Pucciniaceae</taxon>
        <taxon>Puccinia</taxon>
    </lineage>
</organism>
<sequence>MYKVTKVKKESPFQFSSTIWGPLKQKAANMVNELKRLGNLRSVMHERKNIRLMEAVLMPRVSYGAPADKLAVIYTLGKFRSIPLSWHKNRSAVKRTFFVIQASVIGIQEELVNSRPTYWLQPKYLNMNIGKEEAVTSTQHLELSLHPSRGEIVIYTDCLFDKEKGGAGAAIFPDLDLALYLAHGIDAYISNKKSLDTGSFSKAYIFTDNKGVLQCLLDPKAEKTGQYHFLEIPEAWKEICGIIDVTLVWCPGHQGIVGNKAADLLANNASERNGGPETQLRANANILEINTSWTSPMPTLPPLTRNGSASLFFEILRMAFHALSPFFFLFSFYAYPSFCLLMFFFSLIFRLYIFIIKVFCQFGKFEGNDHDQCPGATVFSIQIKASLYSIQKKRHPKRGGLTHDPPYLDARPNGCHRAGPGGLWNQFAVCKCSKMQFFFIDFFGVYFSIKKNWGFETQPTGCSPLVWRGCPSKIPIGIGGCRINPKNESLGGFLWERIETPTKGGVGHGNEYCNILSHWSNLVNIPTPSEFISAFSIFQQFSHKASFLILRRPESPWCLGLQKACPKGFKLSINKFISLLNFLFDKNFSYPICFILLNTLFYQILLNFLPIENFQPQAETNQKQNRLITRNPEFPHC</sequence>
<dbReference type="EMBL" id="LAVV01007574">
    <property type="protein sequence ID" value="KNZ55479.1"/>
    <property type="molecule type" value="Genomic_DNA"/>
</dbReference>